<dbReference type="SUPFAM" id="SSF53822">
    <property type="entry name" value="Periplasmic binding protein-like I"/>
    <property type="match status" value="1"/>
</dbReference>
<dbReference type="AlphaFoldDB" id="A0A0S4IYZ5"/>
<dbReference type="InterPro" id="IPR028082">
    <property type="entry name" value="Peripla_BP_I"/>
</dbReference>
<dbReference type="InterPro" id="IPR001054">
    <property type="entry name" value="A/G_cyclase"/>
</dbReference>
<evidence type="ECO:0000313" key="4">
    <source>
        <dbReference type="Proteomes" id="UP000051952"/>
    </source>
</evidence>
<reference evidence="4" key="1">
    <citation type="submission" date="2015-09" db="EMBL/GenBank/DDBJ databases">
        <authorList>
            <consortium name="Pathogen Informatics"/>
        </authorList>
    </citation>
    <scope>NUCLEOTIDE SEQUENCE [LARGE SCALE GENOMIC DNA]</scope>
    <source>
        <strain evidence="4">Lake Konstanz</strain>
    </source>
</reference>
<dbReference type="GO" id="GO:0035556">
    <property type="term" value="P:intracellular signal transduction"/>
    <property type="evidence" value="ECO:0007669"/>
    <property type="project" value="InterPro"/>
</dbReference>
<feature type="domain" description="Guanylate cyclase" evidence="2">
    <location>
        <begin position="920"/>
        <end position="965"/>
    </location>
</feature>
<name>A0A0S4IYZ5_BODSA</name>
<sequence>MQTSFLWTIGVAAIVMTFSVSGELIRPNLIKLGMYYNMADTIMQFDGTQMYAGAKAAEKEINAGGTIDGVQLEVVYVPAASYTSPASVVAAAASSFVNDTQYFGAILTDWVTTPTLLSTVAVGTGLNGTYPVIGARHRVDVVTGTRSDISVRQPAPTDYLMMLHHAMNAATIRCTSFAVVTRGGFMAAPIEATIASLGLHVLILELGADYSTTPAVATVLDQWSTGNANTHFYPPQCGLFFSIASDTHAILEGMYADARFNMSLMAFYSSGIASEGYWNSTLYGVAPFANFRVVTNLLSPNSATSPLAISFRAALSSYFADLNASDVPADMQQVPTLTTISLPSFEGYVTVRWIAEILSAMPSINRTLFLRSVYSRRFFWVGDTSLGPMTDRCLVDSTSSLPCACSFGLNMMRTAKINVASALPALDDVDASISTLLVPLDACYLTSSDLRTPVAVAVWYPASSSATSITVFKNFQRMMSALGTTYNNALTTARVMFSAALMNPIMPLLANESSASYLQRVYVQRMPAVTFGDIWSEVTKPVINIIASGSTLYQDPPLTAATMYSRNSWMLKPTLGDLAHGIVLGLEELYTNGGRAERTPTIVVVSDTEAGLSLATQSVHTVQWPVSGGGVLNLADAAVMRTAVRGAMSKAASGEETLLFVSSVSAAVTVNAIAAAVAASQAYEGHSSGPSVWAHFVLAIATDQNNMYTAKFGLTNRSALPHFPIYFGSYLPAFWEPTNARRLRVISTLNTTDPTVIETTSMYSSQLIFSLLQTAVEAATATRPTATDLLDVLYESSTLTANGVVIGPIYDTNCSAAVVASNTVNRRCQCFKILRTINAFDFRDWLMNTASHNPDFQWSMPTCGVEYSPLIVPTKLNVALIAGLAAPLGTVALGALVYFACCFGRRSNRTAPKSPESPFAMVFTDIQSSTSLWARAPEAMGEALEQHHALLRKLVSRHDGYEVKT</sequence>
<dbReference type="PROSITE" id="PS50125">
    <property type="entry name" value="GUANYLATE_CYCLASE_2"/>
    <property type="match status" value="1"/>
</dbReference>
<dbReference type="Gene3D" id="3.40.50.2300">
    <property type="match status" value="2"/>
</dbReference>
<organism evidence="3 4">
    <name type="scientific">Bodo saltans</name>
    <name type="common">Flagellated protozoan</name>
    <dbReference type="NCBI Taxonomy" id="75058"/>
    <lineage>
        <taxon>Eukaryota</taxon>
        <taxon>Discoba</taxon>
        <taxon>Euglenozoa</taxon>
        <taxon>Kinetoplastea</taxon>
        <taxon>Metakinetoplastina</taxon>
        <taxon>Eubodonida</taxon>
        <taxon>Bodonidae</taxon>
        <taxon>Bodo</taxon>
    </lineage>
</organism>
<keyword evidence="3" id="KW-0675">Receptor</keyword>
<dbReference type="SUPFAM" id="SSF55073">
    <property type="entry name" value="Nucleotide cyclase"/>
    <property type="match status" value="1"/>
</dbReference>
<evidence type="ECO:0000259" key="2">
    <source>
        <dbReference type="PROSITE" id="PS50125"/>
    </source>
</evidence>
<dbReference type="VEuPathDB" id="TriTrypDB:BSAL_05475"/>
<dbReference type="Gene3D" id="3.30.70.1230">
    <property type="entry name" value="Nucleotide cyclase"/>
    <property type="match status" value="1"/>
</dbReference>
<keyword evidence="4" id="KW-1185">Reference proteome</keyword>
<evidence type="ECO:0000256" key="1">
    <source>
        <dbReference type="SAM" id="Phobius"/>
    </source>
</evidence>
<dbReference type="EMBL" id="CYKH01000903">
    <property type="protein sequence ID" value="CUG61443.1"/>
    <property type="molecule type" value="Genomic_DNA"/>
</dbReference>
<dbReference type="Pfam" id="PF00211">
    <property type="entry name" value="Guanylate_cyc"/>
    <property type="match status" value="1"/>
</dbReference>
<dbReference type="Proteomes" id="UP000051952">
    <property type="component" value="Unassembled WGS sequence"/>
</dbReference>
<gene>
    <name evidence="3" type="ORF">BSAL_05475</name>
</gene>
<dbReference type="GO" id="GO:0009190">
    <property type="term" value="P:cyclic nucleotide biosynthetic process"/>
    <property type="evidence" value="ECO:0007669"/>
    <property type="project" value="InterPro"/>
</dbReference>
<proteinExistence type="predicted"/>
<accession>A0A0S4IYZ5</accession>
<keyword evidence="1" id="KW-0472">Membrane</keyword>
<feature type="transmembrane region" description="Helical" evidence="1">
    <location>
        <begin position="878"/>
        <end position="903"/>
    </location>
</feature>
<keyword evidence="1" id="KW-1133">Transmembrane helix</keyword>
<protein>
    <submittedName>
        <fullName evidence="3">Receptor-type adenylate cyclase, putative</fullName>
    </submittedName>
</protein>
<keyword evidence="1" id="KW-0812">Transmembrane</keyword>
<dbReference type="InterPro" id="IPR029787">
    <property type="entry name" value="Nucleotide_cyclase"/>
</dbReference>
<feature type="non-terminal residue" evidence="3">
    <location>
        <position position="965"/>
    </location>
</feature>
<evidence type="ECO:0000313" key="3">
    <source>
        <dbReference type="EMBL" id="CUG61443.1"/>
    </source>
</evidence>